<evidence type="ECO:0000313" key="2">
    <source>
        <dbReference type="Proteomes" id="UP000285569"/>
    </source>
</evidence>
<dbReference type="Gene3D" id="3.30.2020.40">
    <property type="entry name" value="Uncharacterised protein PF10387, DUF2442"/>
    <property type="match status" value="1"/>
</dbReference>
<dbReference type="RefSeq" id="WP_118955311.1">
    <property type="nucleotide sequence ID" value="NZ_QHCR01000003.1"/>
</dbReference>
<proteinExistence type="predicted"/>
<dbReference type="InterPro" id="IPR018841">
    <property type="entry name" value="DUF2442"/>
</dbReference>
<sequence length="87" mass="9719">MISSTHEARAQKVWFDADSLWVALYDGRKLSVPLTYFPRLLRATSKQRAEVVISGGGIGLHWEEIDEDISVAGLLLGTGDQTKRFSR</sequence>
<dbReference type="Proteomes" id="UP000285569">
    <property type="component" value="Unassembled WGS sequence"/>
</dbReference>
<gene>
    <name evidence="1" type="ORF">DLM77_06815</name>
</gene>
<comment type="caution">
    <text evidence="1">The sequence shown here is derived from an EMBL/GenBank/DDBJ whole genome shotgun (WGS) entry which is preliminary data.</text>
</comment>
<organism evidence="1 2">
    <name type="scientific">Leptospira yasudae</name>
    <dbReference type="NCBI Taxonomy" id="2202201"/>
    <lineage>
        <taxon>Bacteria</taxon>
        <taxon>Pseudomonadati</taxon>
        <taxon>Spirochaetota</taxon>
        <taxon>Spirochaetia</taxon>
        <taxon>Leptospirales</taxon>
        <taxon>Leptospiraceae</taxon>
        <taxon>Leptospira</taxon>
    </lineage>
</organism>
<reference evidence="2" key="1">
    <citation type="submission" date="2018-05" db="EMBL/GenBank/DDBJ databases">
        <title>Leptospira yasudae sp. nov. and Leptospira stimsonii sp. nov., two pathogenic species of the genus Leptospira isolated from environmental sources.</title>
        <authorList>
            <person name="Casanovas-Massana A."/>
            <person name="Hamond C."/>
            <person name="Santos L.A."/>
            <person name="Hacker K.P."/>
            <person name="Balassiano I."/>
            <person name="Medeiros M.A."/>
            <person name="Reis M.G."/>
            <person name="Ko A.I."/>
            <person name="Wunder E.A."/>
        </authorList>
    </citation>
    <scope>NUCLEOTIDE SEQUENCE [LARGE SCALE GENOMIC DNA]</scope>
    <source>
        <strain evidence="2">B21</strain>
    </source>
</reference>
<dbReference type="Pfam" id="PF10387">
    <property type="entry name" value="DUF2442"/>
    <property type="match status" value="1"/>
</dbReference>
<evidence type="ECO:0000313" key="1">
    <source>
        <dbReference type="EMBL" id="RHX80601.1"/>
    </source>
</evidence>
<reference evidence="1 2" key="2">
    <citation type="journal article" date="2020" name="Int. J. Syst. Evol. Microbiol.">
        <title>Leptospira yasudae sp. nov. and Leptospira stimsonii sp. nov., two new species of the pathogenic group isolated from environmental sources.</title>
        <authorList>
            <person name="Casanovas-Massana A."/>
            <person name="Hamond C."/>
            <person name="Santos L.A."/>
            <person name="de Oliveira D."/>
            <person name="Hacker K.P."/>
            <person name="Balassiano I."/>
            <person name="Costa F."/>
            <person name="Medeiros M.A."/>
            <person name="Reis M.G."/>
            <person name="Ko A.I."/>
            <person name="Wunder E.A."/>
        </authorList>
    </citation>
    <scope>NUCLEOTIDE SEQUENCE [LARGE SCALE GENOMIC DNA]</scope>
    <source>
        <strain evidence="1 2">B21</strain>
    </source>
</reference>
<accession>A0ABX9M4E7</accession>
<keyword evidence="2" id="KW-1185">Reference proteome</keyword>
<dbReference type="EMBL" id="QHCR01000003">
    <property type="protein sequence ID" value="RHX80601.1"/>
    <property type="molecule type" value="Genomic_DNA"/>
</dbReference>
<protein>
    <submittedName>
        <fullName evidence="1">DUF2442 domain-containing protein</fullName>
    </submittedName>
</protein>
<name>A0ABX9M4E7_9LEPT</name>